<gene>
    <name evidence="3" type="ORF">C5C51_01720</name>
    <name evidence="2" type="ORF">VT73_02970</name>
</gene>
<evidence type="ECO:0000313" key="2">
    <source>
        <dbReference type="EMBL" id="KKM46069.1"/>
    </source>
</evidence>
<keyword evidence="4" id="KW-1185">Reference proteome</keyword>
<dbReference type="PANTHER" id="PTHR12631">
    <property type="entry name" value="ALPHA-L-IDURONIDASE"/>
    <property type="match status" value="1"/>
</dbReference>
<dbReference type="OrthoDB" id="9776971at2"/>
<dbReference type="SUPFAM" id="SSF51445">
    <property type="entry name" value="(Trans)glycosidases"/>
    <property type="match status" value="1"/>
</dbReference>
<evidence type="ECO:0000313" key="5">
    <source>
        <dbReference type="Proteomes" id="UP000237966"/>
    </source>
</evidence>
<dbReference type="EMBL" id="PSWU01000004">
    <property type="protein sequence ID" value="PPI16158.1"/>
    <property type="molecule type" value="Genomic_DNA"/>
</dbReference>
<reference evidence="2 4" key="1">
    <citation type="submission" date="2015-04" db="EMBL/GenBank/DDBJ databases">
        <title>Draft genome sequence of Rathayibacter toxicus strain FH-142 (AKA 70134 or CS 32), a Western Australian isolate.</title>
        <authorList>
            <consortium name="Consortium for Microbial Forensics and Genomics (microFORGE)"/>
            <person name="Knight B.M."/>
            <person name="Roberts D.P."/>
            <person name="Lin D."/>
            <person name="Hari K."/>
            <person name="Fletcher J."/>
            <person name="Melcher U."/>
            <person name="Blagden T."/>
            <person name="Luster D.G."/>
            <person name="Sechler A.J."/>
            <person name="Schneider W.L."/>
            <person name="Winegar R.A."/>
        </authorList>
    </citation>
    <scope>NUCLEOTIDE SEQUENCE [LARGE SCALE GENOMIC DNA]</scope>
    <source>
        <strain evidence="2 4">FH142</strain>
    </source>
</reference>
<proteinExistence type="predicted"/>
<evidence type="ECO:0000313" key="3">
    <source>
        <dbReference type="EMBL" id="PPI16158.1"/>
    </source>
</evidence>
<evidence type="ECO:0000313" key="4">
    <source>
        <dbReference type="Proteomes" id="UP000052979"/>
    </source>
</evidence>
<dbReference type="Proteomes" id="UP000237966">
    <property type="component" value="Unassembled WGS sequence"/>
</dbReference>
<dbReference type="KEGG" id="rtc:APU90_04525"/>
<dbReference type="AlphaFoldDB" id="A0A0C5B8H9"/>
<dbReference type="Proteomes" id="UP000052979">
    <property type="component" value="Unassembled WGS sequence"/>
</dbReference>
<organism evidence="2 4">
    <name type="scientific">Rathayibacter toxicus</name>
    <dbReference type="NCBI Taxonomy" id="145458"/>
    <lineage>
        <taxon>Bacteria</taxon>
        <taxon>Bacillati</taxon>
        <taxon>Actinomycetota</taxon>
        <taxon>Actinomycetes</taxon>
        <taxon>Micrococcales</taxon>
        <taxon>Microbacteriaceae</taxon>
        <taxon>Rathayibacter</taxon>
    </lineage>
</organism>
<evidence type="ECO:0000256" key="1">
    <source>
        <dbReference type="SAM" id="SignalP"/>
    </source>
</evidence>
<dbReference type="KEGG" id="rtx:TI83_01960"/>
<dbReference type="GO" id="GO:0004553">
    <property type="term" value="F:hydrolase activity, hydrolyzing O-glycosyl compounds"/>
    <property type="evidence" value="ECO:0007669"/>
    <property type="project" value="TreeGrafter"/>
</dbReference>
<sequence>MRLRTSLYRAVVIVVAAALVITVQASPAAALDPPVIGEPYGSLVFQTGSPSIPVYNSNGLGWTVVNSISGAQVGHGQVTGDMVTPNGLPPGLFTLTVSNSRGTTTAVFLVVGETPSPDPYFGVQTHFAFPDPTTWSAPEKTLPALQEIGFSSIRDESYWQYTEKTPGERKIIDGVARYQRTATSLNLNRLFTADFGNTAVQDSLGVCDSQDPVPCQRVPETPAEQHQFARYAIAVLDQTAVQRVELWNEFNHPAFNYRCKTGACYARIFGPIADEIKKAHPEVQIIGGGLSGADMAWFEDFYAAGGLKHAFDAVSYHPYSDPQNKDLDTYGGYLERAKNVRDAQKRYLPSGAAPVPILLTEVGWTTVPQSVPGNPARALDDTVQGERLASTYIIHAHAGAETVYWYEGVDLGFDPDCPELNFGVFRTTTATVRSFQPKKAALALRVLRDQVDGYTQTGLEKLDSGVWRATYTNGPLTKLALFADSVLSAEASSSSNPTTVAADSVIPAGETVGSAVDAFGSPVDLSGSSITLSSRPVYVTLSNSAISF</sequence>
<dbReference type="EMBL" id="LBFI01000024">
    <property type="protein sequence ID" value="KKM46069.1"/>
    <property type="molecule type" value="Genomic_DNA"/>
</dbReference>
<name>A0A0C5B8H9_9MICO</name>
<dbReference type="Gene3D" id="3.20.20.80">
    <property type="entry name" value="Glycosidases"/>
    <property type="match status" value="1"/>
</dbReference>
<comment type="caution">
    <text evidence="2">The sequence shown here is derived from an EMBL/GenBank/DDBJ whole genome shotgun (WGS) entry which is preliminary data.</text>
</comment>
<dbReference type="InterPro" id="IPR051923">
    <property type="entry name" value="Glycosyl_Hydrolase_39"/>
</dbReference>
<dbReference type="STRING" id="145458.APU90_04525"/>
<dbReference type="GeneID" id="93667972"/>
<keyword evidence="1" id="KW-0732">Signal</keyword>
<accession>A0A0C5B8H9</accession>
<reference evidence="3 5" key="2">
    <citation type="submission" date="2018-02" db="EMBL/GenBank/DDBJ databases">
        <title>Bacteriophage NCPPB3778 and a type I-E CRISPR drive the evolution of the US Biological Select Agent, Rathayibacter toxicus.</title>
        <authorList>
            <person name="Davis E.W.II."/>
            <person name="Tabima J.F."/>
            <person name="Weisberg A.J."/>
            <person name="Lopes L.D."/>
            <person name="Wiseman M.S."/>
            <person name="Wiseman M.S."/>
            <person name="Pupko T."/>
            <person name="Belcher M.S."/>
            <person name="Sechler A.J."/>
            <person name="Tancos M.A."/>
            <person name="Schroeder B.K."/>
            <person name="Murray T.D."/>
            <person name="Luster D.G."/>
            <person name="Schneider W.L."/>
            <person name="Rogers E."/>
            <person name="Andreote F.D."/>
            <person name="Grunwald N.J."/>
            <person name="Putnam M.L."/>
            <person name="Chang J.H."/>
        </authorList>
    </citation>
    <scope>NUCLEOTIDE SEQUENCE [LARGE SCALE GENOMIC DNA]</scope>
    <source>
        <strain evidence="3 5">FH99</strain>
    </source>
</reference>
<dbReference type="InterPro" id="IPR017853">
    <property type="entry name" value="GH"/>
</dbReference>
<feature type="signal peptide" evidence="1">
    <location>
        <begin position="1"/>
        <end position="25"/>
    </location>
</feature>
<evidence type="ECO:0008006" key="6">
    <source>
        <dbReference type="Google" id="ProtNLM"/>
    </source>
</evidence>
<dbReference type="PATRIC" id="fig|145458.7.peg.466"/>
<dbReference type="PANTHER" id="PTHR12631:SF10">
    <property type="entry name" value="BETA-XYLOSIDASE-LIKE PROTEIN-RELATED"/>
    <property type="match status" value="1"/>
</dbReference>
<feature type="chain" id="PRO_5038290842" description="Asl1-like glycosyl hydrolase catalytic domain-containing protein" evidence="1">
    <location>
        <begin position="26"/>
        <end position="548"/>
    </location>
</feature>
<dbReference type="eggNOG" id="COG3664">
    <property type="taxonomic scope" value="Bacteria"/>
</dbReference>
<protein>
    <recommendedName>
        <fullName evidence="6">Asl1-like glycosyl hydrolase catalytic domain-containing protein</fullName>
    </recommendedName>
</protein>
<dbReference type="RefSeq" id="WP_027692692.1">
    <property type="nucleotide sequence ID" value="NZ_CP010848.1"/>
</dbReference>